<dbReference type="AlphaFoldDB" id="A0A915I1Z5"/>
<accession>A0A915I1Z5</accession>
<reference evidence="2" key="1">
    <citation type="submission" date="2022-11" db="UniProtKB">
        <authorList>
            <consortium name="WormBaseParasite"/>
        </authorList>
    </citation>
    <scope>IDENTIFICATION</scope>
</reference>
<protein>
    <submittedName>
        <fullName evidence="2">Uncharacterized protein</fullName>
    </submittedName>
</protein>
<dbReference type="Proteomes" id="UP000887565">
    <property type="component" value="Unplaced"/>
</dbReference>
<name>A0A915I1Z5_ROMCU</name>
<evidence type="ECO:0000313" key="1">
    <source>
        <dbReference type="Proteomes" id="UP000887565"/>
    </source>
</evidence>
<dbReference type="WBParaSite" id="nRc.2.0.1.t07845-RA">
    <property type="protein sequence ID" value="nRc.2.0.1.t07845-RA"/>
    <property type="gene ID" value="nRc.2.0.1.g07845"/>
</dbReference>
<organism evidence="1 2">
    <name type="scientific">Romanomermis culicivorax</name>
    <name type="common">Nematode worm</name>
    <dbReference type="NCBI Taxonomy" id="13658"/>
    <lineage>
        <taxon>Eukaryota</taxon>
        <taxon>Metazoa</taxon>
        <taxon>Ecdysozoa</taxon>
        <taxon>Nematoda</taxon>
        <taxon>Enoplea</taxon>
        <taxon>Dorylaimia</taxon>
        <taxon>Mermithida</taxon>
        <taxon>Mermithoidea</taxon>
        <taxon>Mermithidae</taxon>
        <taxon>Romanomermis</taxon>
    </lineage>
</organism>
<evidence type="ECO:0000313" key="2">
    <source>
        <dbReference type="WBParaSite" id="nRc.2.0.1.t07845-RA"/>
    </source>
</evidence>
<proteinExistence type="predicted"/>
<keyword evidence="1" id="KW-1185">Reference proteome</keyword>
<sequence length="74" mass="8301">MHVSEPGVEEFLDTPLLDLNIAKLRPSTNISALPEPTVTANFTAMAMQINEFLKLMLDDILMLPRFLMDESIPV</sequence>